<name>A0A6V8LDS2_9ACTN</name>
<reference evidence="2 3" key="1">
    <citation type="submission" date="2020-03" db="EMBL/GenBank/DDBJ databases">
        <title>Whole genome shotgun sequence of Phytohabitans rumicis NBRC 108638.</title>
        <authorList>
            <person name="Komaki H."/>
            <person name="Tamura T."/>
        </authorList>
    </citation>
    <scope>NUCLEOTIDE SEQUENCE [LARGE SCALE GENOMIC DNA]</scope>
    <source>
        <strain evidence="2 3">NBRC 108638</strain>
    </source>
</reference>
<comment type="caution">
    <text evidence="2">The sequence shown here is derived from an EMBL/GenBank/DDBJ whole genome shotgun (WGS) entry which is preliminary data.</text>
</comment>
<evidence type="ECO:0000313" key="3">
    <source>
        <dbReference type="Proteomes" id="UP000482960"/>
    </source>
</evidence>
<gene>
    <name evidence="2" type="ORF">Prum_074320</name>
</gene>
<dbReference type="PANTHER" id="PTHR47534:SF3">
    <property type="entry name" value="ALCOHOL DEHYDROGENASE-LIKE C-TERMINAL DOMAIN-CONTAINING PROTEIN"/>
    <property type="match status" value="1"/>
</dbReference>
<dbReference type="GO" id="GO:0016491">
    <property type="term" value="F:oxidoreductase activity"/>
    <property type="evidence" value="ECO:0007669"/>
    <property type="project" value="UniProtKB-KW"/>
</dbReference>
<dbReference type="Gene3D" id="3.40.50.720">
    <property type="entry name" value="NAD(P)-binding Rossmann-like Domain"/>
    <property type="match status" value="1"/>
</dbReference>
<dbReference type="Proteomes" id="UP000482960">
    <property type="component" value="Unassembled WGS sequence"/>
</dbReference>
<organism evidence="2 3">
    <name type="scientific">Phytohabitans rumicis</name>
    <dbReference type="NCBI Taxonomy" id="1076125"/>
    <lineage>
        <taxon>Bacteria</taxon>
        <taxon>Bacillati</taxon>
        <taxon>Actinomycetota</taxon>
        <taxon>Actinomycetes</taxon>
        <taxon>Micromonosporales</taxon>
        <taxon>Micromonosporaceae</taxon>
    </lineage>
</organism>
<dbReference type="InterPro" id="IPR036291">
    <property type="entry name" value="NAD(P)-bd_dom_sf"/>
</dbReference>
<evidence type="ECO:0000256" key="1">
    <source>
        <dbReference type="ARBA" id="ARBA00023002"/>
    </source>
</evidence>
<dbReference type="AlphaFoldDB" id="A0A6V8LDS2"/>
<proteinExistence type="predicted"/>
<dbReference type="Pfam" id="PF00106">
    <property type="entry name" value="adh_short"/>
    <property type="match status" value="1"/>
</dbReference>
<evidence type="ECO:0008006" key="4">
    <source>
        <dbReference type="Google" id="ProtNLM"/>
    </source>
</evidence>
<keyword evidence="3" id="KW-1185">Reference proteome</keyword>
<dbReference type="SUPFAM" id="SSF51735">
    <property type="entry name" value="NAD(P)-binding Rossmann-fold domains"/>
    <property type="match status" value="1"/>
</dbReference>
<keyword evidence="1" id="KW-0560">Oxidoreductase</keyword>
<dbReference type="EMBL" id="BLPG01000001">
    <property type="protein sequence ID" value="GFJ93790.1"/>
    <property type="molecule type" value="Genomic_DNA"/>
</dbReference>
<dbReference type="PANTHER" id="PTHR47534">
    <property type="entry name" value="YALI0E05731P"/>
    <property type="match status" value="1"/>
</dbReference>
<protein>
    <recommendedName>
        <fullName evidence="4">Oxidoreductase</fullName>
    </recommendedName>
</protein>
<evidence type="ECO:0000313" key="2">
    <source>
        <dbReference type="EMBL" id="GFJ93790.1"/>
    </source>
</evidence>
<sequence length="327" mass="35173">MKTVVITGGTDGMGAALARHHLRQGDEVTIVGRNRAKFDALVAALTTEGVPSIAARAHFVGADLSLVADSERVVAQLKDRYERIDALVLAASFIRQKRHVTAEGREASWVLFFVSKYLLVTGLADRLAAAARPVILNTSVPGTKTSAIDFDDLELAATFSFARSNAQQRRANELLGILATRNSTVSYITWGPRRLVKTSFAGEVGPLMRYASTLLAPLVGQEPDEAIQPLIALIADPPGGRTAYRGAKRVPLNEGPDDNHDINRLASLLSDSAATYSRLHVEARREDPDVCDRRGGRAVRDPDIDVAVVGEVRPVDAERPGVGPAEV</sequence>
<dbReference type="InterPro" id="IPR052228">
    <property type="entry name" value="Sec_Metab_Biosynth_Oxidored"/>
</dbReference>
<dbReference type="InterPro" id="IPR002347">
    <property type="entry name" value="SDR_fam"/>
</dbReference>
<accession>A0A6V8LDS2</accession>
<reference evidence="2 3" key="2">
    <citation type="submission" date="2020-03" db="EMBL/GenBank/DDBJ databases">
        <authorList>
            <person name="Ichikawa N."/>
            <person name="Kimura A."/>
            <person name="Kitahashi Y."/>
            <person name="Uohara A."/>
        </authorList>
    </citation>
    <scope>NUCLEOTIDE SEQUENCE [LARGE SCALE GENOMIC DNA]</scope>
    <source>
        <strain evidence="2 3">NBRC 108638</strain>
    </source>
</reference>